<feature type="region of interest" description="Disordered" evidence="1">
    <location>
        <begin position="1"/>
        <end position="25"/>
    </location>
</feature>
<comment type="caution">
    <text evidence="2">The sequence shown here is derived from an EMBL/GenBank/DDBJ whole genome shotgun (WGS) entry which is preliminary data.</text>
</comment>
<feature type="compositionally biased region" description="Basic and acidic residues" evidence="1">
    <location>
        <begin position="1"/>
        <end position="23"/>
    </location>
</feature>
<dbReference type="OrthoDB" id="9778998at2"/>
<dbReference type="InterPro" id="IPR019198">
    <property type="entry name" value="Beta_propeller_containing"/>
</dbReference>
<gene>
    <name evidence="2" type="ORF">FRC96_00465</name>
</gene>
<evidence type="ECO:0000256" key="1">
    <source>
        <dbReference type="SAM" id="MobiDB-lite"/>
    </source>
</evidence>
<accession>A0A5C6XJV0</accession>
<feature type="compositionally biased region" description="Polar residues" evidence="1">
    <location>
        <begin position="55"/>
        <end position="65"/>
    </location>
</feature>
<dbReference type="AlphaFoldDB" id="A0A5C6XJV0"/>
<evidence type="ECO:0000313" key="2">
    <source>
        <dbReference type="EMBL" id="TXD44589.1"/>
    </source>
</evidence>
<feature type="region of interest" description="Disordered" evidence="1">
    <location>
        <begin position="40"/>
        <end position="69"/>
    </location>
</feature>
<dbReference type="Proteomes" id="UP000321046">
    <property type="component" value="Unassembled WGS sequence"/>
</dbReference>
<feature type="region of interest" description="Disordered" evidence="1">
    <location>
        <begin position="96"/>
        <end position="138"/>
    </location>
</feature>
<name>A0A5C6XJV0_9DELT</name>
<evidence type="ECO:0000313" key="3">
    <source>
        <dbReference type="Proteomes" id="UP000321046"/>
    </source>
</evidence>
<sequence length="748" mass="84711">MTLTPKKSERSAMKKSQNSERWHRWLPRVAATVGAVTMVAACGEPEDSPRRDETSSASFRLQPAQSCEDVRDDVVDSLTEQVLQNRYSEYWWGNVDFDAGEPQPGAPEAGDDNAGGDRGESPTEFTETNVQEEGVDEPDIVKTDGDYIYTVADGSLQILKSWPPEDTNRVGRFDFPQQAYPHSLFLKGDRVAVFSSIWQHNDYYYDEVGSDDEGGVTPDGDREPSEPGEYVEPFYGTRLTILDVSDRTNPVIEKQVDIEGSYTNGRMIDDKVYVVSNGGMRNLNVWQYMYNNEIPGLPERDHETTPEELEVMRDEARPIVRAYLSDVLADEDVQSWFPRQRILDHDGEVLVEEPLYECNEIYMTDNANQLGVLSISSFDLDTKTTIDSTGLMANGWQVYASQDNLYVAMSSRWWWWWGGNGRQNESHIHKFALHPDGQPEYRASGKVDGWLLNQFSFSEYEGHLRVATTDNRWDWDQETGEQTDSGGNHVIIVKEENGELVETGSVRNLAPTERIYSSRMMGDRGYIVTFRETDPLYTLDLSDPNDPKVLGELKITGFSSYLHPLSDDYLLAIGRDGDENGVMSGVHLQVFDVSDMTDPKLKHHHVISTGGWSSDSEAMWNHHAFTYQARLGVLSVPMNIWDGGEQFTGLMLFEIDAEAAEENAGISEIGRVSHGDLVADSHCVRYDMEPGCQQEDYWGWYSQMRRSIIMSSENGEEFVYSLSDVGMKVNNVYNTDEELASVLLRERF</sequence>
<organism evidence="2 3">
    <name type="scientific">Lujinxingia vulgaris</name>
    <dbReference type="NCBI Taxonomy" id="2600176"/>
    <lineage>
        <taxon>Bacteria</taxon>
        <taxon>Deltaproteobacteria</taxon>
        <taxon>Bradymonadales</taxon>
        <taxon>Lujinxingiaceae</taxon>
        <taxon>Lujinxingia</taxon>
    </lineage>
</organism>
<dbReference type="EMBL" id="VOSL01000002">
    <property type="protein sequence ID" value="TXD44589.1"/>
    <property type="molecule type" value="Genomic_DNA"/>
</dbReference>
<reference evidence="2 3" key="1">
    <citation type="submission" date="2019-08" db="EMBL/GenBank/DDBJ databases">
        <title>Bradymonadales sp. TMQ2.</title>
        <authorList>
            <person name="Liang Q."/>
        </authorList>
    </citation>
    <scope>NUCLEOTIDE SEQUENCE [LARGE SCALE GENOMIC DNA]</scope>
    <source>
        <strain evidence="2 3">TMQ2</strain>
    </source>
</reference>
<proteinExistence type="predicted"/>
<dbReference type="Pfam" id="PF09826">
    <property type="entry name" value="Beta_propel"/>
    <property type="match status" value="1"/>
</dbReference>
<protein>
    <submittedName>
        <fullName evidence="2">Uncharacterized protein</fullName>
    </submittedName>
</protein>